<dbReference type="PANTHER" id="PTHR44858:SF1">
    <property type="entry name" value="UDP-N-ACETYLGLUCOSAMINE--PEPTIDE N-ACETYLGLUCOSAMINYLTRANSFERASE SPINDLY-RELATED"/>
    <property type="match status" value="1"/>
</dbReference>
<dbReference type="Pfam" id="PF13431">
    <property type="entry name" value="TPR_17"/>
    <property type="match status" value="1"/>
</dbReference>
<evidence type="ECO:0000256" key="4">
    <source>
        <dbReference type="ARBA" id="ARBA00022692"/>
    </source>
</evidence>
<keyword evidence="6 9" id="KW-0802">TPR repeat</keyword>
<feature type="transmembrane region" description="Helical" evidence="10">
    <location>
        <begin position="90"/>
        <end position="113"/>
    </location>
</feature>
<comment type="subcellular location">
    <subcellularLocation>
        <location evidence="2">Membrane</location>
        <topology evidence="2">Multi-pass membrane protein</topology>
    </subcellularLocation>
</comment>
<feature type="transmembrane region" description="Helical" evidence="10">
    <location>
        <begin position="6"/>
        <end position="24"/>
    </location>
</feature>
<gene>
    <name evidence="12" type="ORF">FNT36_03675</name>
</gene>
<keyword evidence="13" id="KW-1185">Reference proteome</keyword>
<protein>
    <recommendedName>
        <fullName evidence="11">Peptidase M50 domain-containing protein</fullName>
    </recommendedName>
</protein>
<keyword evidence="5" id="KW-0677">Repeat</keyword>
<evidence type="ECO:0000313" key="12">
    <source>
        <dbReference type="EMBL" id="TVT43203.1"/>
    </source>
</evidence>
<dbReference type="GO" id="GO:0046813">
    <property type="term" value="P:receptor-mediated virion attachment to host cell"/>
    <property type="evidence" value="ECO:0007669"/>
    <property type="project" value="TreeGrafter"/>
</dbReference>
<proteinExistence type="inferred from homology"/>
<dbReference type="GO" id="GO:0006508">
    <property type="term" value="P:proteolysis"/>
    <property type="evidence" value="ECO:0007669"/>
    <property type="project" value="InterPro"/>
</dbReference>
<accession>A0A558C328</accession>
<dbReference type="SMART" id="SM00028">
    <property type="entry name" value="TPR"/>
    <property type="match status" value="3"/>
</dbReference>
<evidence type="ECO:0000256" key="2">
    <source>
        <dbReference type="ARBA" id="ARBA00004141"/>
    </source>
</evidence>
<dbReference type="Gene3D" id="1.25.40.10">
    <property type="entry name" value="Tetratricopeptide repeat domain"/>
    <property type="match status" value="1"/>
</dbReference>
<evidence type="ECO:0000259" key="11">
    <source>
        <dbReference type="Pfam" id="PF02163"/>
    </source>
</evidence>
<feature type="transmembrane region" description="Helical" evidence="10">
    <location>
        <begin position="119"/>
        <end position="139"/>
    </location>
</feature>
<comment type="cofactor">
    <cofactor evidence="1">
        <name>Zn(2+)</name>
        <dbReference type="ChEBI" id="CHEBI:29105"/>
    </cofactor>
</comment>
<keyword evidence="7 10" id="KW-1133">Transmembrane helix</keyword>
<reference evidence="12 13" key="1">
    <citation type="submission" date="2019-07" db="EMBL/GenBank/DDBJ databases">
        <title>Hymenobacter sp. straun FUR1 Genome sequencing and assembly.</title>
        <authorList>
            <person name="Chhetri G."/>
        </authorList>
    </citation>
    <scope>NUCLEOTIDE SEQUENCE [LARGE SCALE GENOMIC DNA]</scope>
    <source>
        <strain evidence="12 13">Fur1</strain>
    </source>
</reference>
<dbReference type="Proteomes" id="UP000317624">
    <property type="component" value="Unassembled WGS sequence"/>
</dbReference>
<dbReference type="EMBL" id="VMRJ01000001">
    <property type="protein sequence ID" value="TVT43203.1"/>
    <property type="molecule type" value="Genomic_DNA"/>
</dbReference>
<evidence type="ECO:0000313" key="13">
    <source>
        <dbReference type="Proteomes" id="UP000317624"/>
    </source>
</evidence>
<dbReference type="OrthoDB" id="3335676at2"/>
<feature type="domain" description="Peptidase M50" evidence="11">
    <location>
        <begin position="18"/>
        <end position="262"/>
    </location>
</feature>
<dbReference type="InterPro" id="IPR019734">
    <property type="entry name" value="TPR_rpt"/>
</dbReference>
<evidence type="ECO:0000256" key="6">
    <source>
        <dbReference type="ARBA" id="ARBA00022803"/>
    </source>
</evidence>
<keyword evidence="4 10" id="KW-0812">Transmembrane</keyword>
<feature type="repeat" description="TPR" evidence="9">
    <location>
        <begin position="345"/>
        <end position="378"/>
    </location>
</feature>
<evidence type="ECO:0000256" key="10">
    <source>
        <dbReference type="SAM" id="Phobius"/>
    </source>
</evidence>
<dbReference type="RefSeq" id="WP_144844472.1">
    <property type="nucleotide sequence ID" value="NZ_VMRJ01000001.1"/>
</dbReference>
<evidence type="ECO:0000256" key="7">
    <source>
        <dbReference type="ARBA" id="ARBA00022989"/>
    </source>
</evidence>
<dbReference type="InterPro" id="IPR011990">
    <property type="entry name" value="TPR-like_helical_dom_sf"/>
</dbReference>
<dbReference type="PANTHER" id="PTHR44858">
    <property type="entry name" value="TETRATRICOPEPTIDE REPEAT PROTEIN 6"/>
    <property type="match status" value="1"/>
</dbReference>
<dbReference type="AlphaFoldDB" id="A0A558C328"/>
<dbReference type="Pfam" id="PF02163">
    <property type="entry name" value="Peptidase_M50"/>
    <property type="match status" value="1"/>
</dbReference>
<sequence>MEIAPYIAAVLLLVVLLWCVVGVLHEAGHAWAALTLLPGPVTVHLGTYGQPTRNLRFQVGRLQVFVAYTVLLWRGGYCEHQATTAAWRKAAIIVAGPLLPLLLAGGGVAVAFSQSNYPLRALACCLLGLATVGFFFNLVPRTRPILLADGRRIFNDGQQLVNIYRLPELGRRLNAQLQQAEACRVAGNYAESADLYVALLPKVVPTASILQHAYYVLTHAGRYAEALPVSMQYQEEFADQLTDDDQFTHALILSRLGQHAAAIDAYTALIEQPQPYVNAYNNRGYTHNLLGNYALALADFDHAIACEPGQAYAYNNRGLALLKLGQEAAGLADIQHGLALDPANAYGYRNLGIYHLDRGEYAAALHHFEQAQQLDSATHELSTYMQETHQRLAQSTGGSLP</sequence>
<dbReference type="PROSITE" id="PS50005">
    <property type="entry name" value="TPR"/>
    <property type="match status" value="2"/>
</dbReference>
<comment type="caution">
    <text evidence="12">The sequence shown here is derived from an EMBL/GenBank/DDBJ whole genome shotgun (WGS) entry which is preliminary data.</text>
</comment>
<keyword evidence="8 10" id="KW-0472">Membrane</keyword>
<evidence type="ECO:0000256" key="3">
    <source>
        <dbReference type="ARBA" id="ARBA00007931"/>
    </source>
</evidence>
<organism evidence="12 13">
    <name type="scientific">Hymenobacter setariae</name>
    <dbReference type="NCBI Taxonomy" id="2594794"/>
    <lineage>
        <taxon>Bacteria</taxon>
        <taxon>Pseudomonadati</taxon>
        <taxon>Bacteroidota</taxon>
        <taxon>Cytophagia</taxon>
        <taxon>Cytophagales</taxon>
        <taxon>Hymenobacteraceae</taxon>
        <taxon>Hymenobacter</taxon>
    </lineage>
</organism>
<name>A0A558C328_9BACT</name>
<evidence type="ECO:0000256" key="1">
    <source>
        <dbReference type="ARBA" id="ARBA00001947"/>
    </source>
</evidence>
<evidence type="ECO:0000256" key="8">
    <source>
        <dbReference type="ARBA" id="ARBA00023136"/>
    </source>
</evidence>
<dbReference type="InterPro" id="IPR050498">
    <property type="entry name" value="Ycf3"/>
</dbReference>
<evidence type="ECO:0000256" key="5">
    <source>
        <dbReference type="ARBA" id="ARBA00022737"/>
    </source>
</evidence>
<dbReference type="SUPFAM" id="SSF48452">
    <property type="entry name" value="TPR-like"/>
    <property type="match status" value="1"/>
</dbReference>
<evidence type="ECO:0000256" key="9">
    <source>
        <dbReference type="PROSITE-ProRule" id="PRU00339"/>
    </source>
</evidence>
<dbReference type="GO" id="GO:0009279">
    <property type="term" value="C:cell outer membrane"/>
    <property type="evidence" value="ECO:0007669"/>
    <property type="project" value="TreeGrafter"/>
</dbReference>
<comment type="similarity">
    <text evidence="3">Belongs to the peptidase M50B family.</text>
</comment>
<feature type="repeat" description="TPR" evidence="9">
    <location>
        <begin position="277"/>
        <end position="310"/>
    </location>
</feature>
<dbReference type="InterPro" id="IPR008915">
    <property type="entry name" value="Peptidase_M50"/>
</dbReference>